<organism evidence="1 2">
    <name type="scientific">Paenibacillus terrae</name>
    <dbReference type="NCBI Taxonomy" id="159743"/>
    <lineage>
        <taxon>Bacteria</taxon>
        <taxon>Bacillati</taxon>
        <taxon>Bacillota</taxon>
        <taxon>Bacilli</taxon>
        <taxon>Bacillales</taxon>
        <taxon>Paenibacillaceae</taxon>
        <taxon>Paenibacillus</taxon>
    </lineage>
</organism>
<name>A0A4U2PW67_9BACL</name>
<dbReference type="EMBL" id="PNXQ01000016">
    <property type="protein sequence ID" value="TKH41474.1"/>
    <property type="molecule type" value="Genomic_DNA"/>
</dbReference>
<gene>
    <name evidence="1" type="ORF">C1I60_19055</name>
</gene>
<sequence length="61" mass="6924">MDLETDVQQSSIHLNEIISNGNGGFGIRVTNETFRNPVYFNKNLGTYVQRSLCIEGNNYLK</sequence>
<dbReference type="Proteomes" id="UP000308114">
    <property type="component" value="Unassembled WGS sequence"/>
</dbReference>
<dbReference type="AlphaFoldDB" id="A0A4U2PW67"/>
<evidence type="ECO:0000313" key="2">
    <source>
        <dbReference type="Proteomes" id="UP000308114"/>
    </source>
</evidence>
<evidence type="ECO:0000313" key="1">
    <source>
        <dbReference type="EMBL" id="TKH41474.1"/>
    </source>
</evidence>
<reference evidence="1 2" key="1">
    <citation type="submission" date="2018-01" db="EMBL/GenBank/DDBJ databases">
        <title>Bacillales members from the olive rhizosphere are effective biological control agents against Verticillium dahliae.</title>
        <authorList>
            <person name="Gomez-Lama C."/>
            <person name="Legarda G."/>
            <person name="Ruano-Rosa D."/>
            <person name="Pizarro-Tobias P."/>
            <person name="Valverde-Corredor A."/>
            <person name="Niqui J.L."/>
            <person name="Trivino J.C."/>
            <person name="Roca A."/>
            <person name="Mercado-Blanco J."/>
        </authorList>
    </citation>
    <scope>NUCLEOTIDE SEQUENCE [LARGE SCALE GENOMIC DNA]</scope>
    <source>
        <strain evidence="1 2">PIC167</strain>
    </source>
</reference>
<proteinExistence type="predicted"/>
<accession>A0A4U2PW67</accession>
<protein>
    <submittedName>
        <fullName evidence="1">Uncharacterized protein</fullName>
    </submittedName>
</protein>
<comment type="caution">
    <text evidence="1">The sequence shown here is derived from an EMBL/GenBank/DDBJ whole genome shotgun (WGS) entry which is preliminary data.</text>
</comment>